<evidence type="ECO:0000313" key="3">
    <source>
        <dbReference type="Proteomes" id="UP000580250"/>
    </source>
</evidence>
<dbReference type="AlphaFoldDB" id="A0A6V7XU36"/>
<comment type="caution">
    <text evidence="2">The sequence shown here is derived from an EMBL/GenBank/DDBJ whole genome shotgun (WGS) entry which is preliminary data.</text>
</comment>
<accession>A0A6V7XU36</accession>
<evidence type="ECO:0000313" key="2">
    <source>
        <dbReference type="EMBL" id="CAD2202812.1"/>
    </source>
</evidence>
<proteinExistence type="predicted"/>
<dbReference type="Proteomes" id="UP000580250">
    <property type="component" value="Unassembled WGS sequence"/>
</dbReference>
<protein>
    <submittedName>
        <fullName evidence="2">Uncharacterized protein</fullName>
    </submittedName>
</protein>
<name>A0A6V7XU36_MELEN</name>
<dbReference type="EMBL" id="CAJEWN010002258">
    <property type="protein sequence ID" value="CAD2202812.1"/>
    <property type="molecule type" value="Genomic_DNA"/>
</dbReference>
<organism evidence="2 3">
    <name type="scientific">Meloidogyne enterolobii</name>
    <name type="common">Root-knot nematode worm</name>
    <name type="synonym">Meloidogyne mayaguensis</name>
    <dbReference type="NCBI Taxonomy" id="390850"/>
    <lineage>
        <taxon>Eukaryota</taxon>
        <taxon>Metazoa</taxon>
        <taxon>Ecdysozoa</taxon>
        <taxon>Nematoda</taxon>
        <taxon>Chromadorea</taxon>
        <taxon>Rhabditida</taxon>
        <taxon>Tylenchina</taxon>
        <taxon>Tylenchomorpha</taxon>
        <taxon>Tylenchoidea</taxon>
        <taxon>Meloidogynidae</taxon>
        <taxon>Meloidogyninae</taxon>
        <taxon>Meloidogyne</taxon>
    </lineage>
</organism>
<gene>
    <name evidence="2" type="ORF">MENT_LOCUS56463</name>
</gene>
<sequence length="78" mass="9262">MEGNGRNGGNRRRGRRNERHEHEANEEFGIEYPINLPNQQAPTEQQIALLLELLIRRNQRQDDRTNQNNQVYFLDCCI</sequence>
<reference evidence="2 3" key="1">
    <citation type="submission" date="2020-08" db="EMBL/GenBank/DDBJ databases">
        <authorList>
            <person name="Koutsovoulos G."/>
            <person name="Danchin GJ E."/>
        </authorList>
    </citation>
    <scope>NUCLEOTIDE SEQUENCE [LARGE SCALE GENOMIC DNA]</scope>
</reference>
<feature type="region of interest" description="Disordered" evidence="1">
    <location>
        <begin position="1"/>
        <end position="32"/>
    </location>
</feature>
<evidence type="ECO:0000256" key="1">
    <source>
        <dbReference type="SAM" id="MobiDB-lite"/>
    </source>
</evidence>